<dbReference type="Proteomes" id="UP000004671">
    <property type="component" value="Chromosome"/>
</dbReference>
<dbReference type="STRING" id="880073.Cabys_3553"/>
<dbReference type="AlphaFoldDB" id="H1XTB4"/>
<dbReference type="OrthoDB" id="758035at2"/>
<name>H1XTB4_CALAY</name>
<sequence>MKEIKIYFDEPKEFSSRFFKPLIGLRGLYFIFSKQIYIAYPFKRSRLLYIGMSEKKTNSIGKRLSDHYEGTSRNIGITNYKKVDQLFFTYINYEMLRNLWDYRVEDLESYFILNFVKNYGIYPICNNKSGFEIMNIKLDVNIEIDWQYFE</sequence>
<protein>
    <recommendedName>
        <fullName evidence="3">GIY-YIG domain-containing protein</fullName>
    </recommendedName>
</protein>
<gene>
    <name evidence="1" type="ORF">Calab_0708</name>
</gene>
<evidence type="ECO:0008006" key="3">
    <source>
        <dbReference type="Google" id="ProtNLM"/>
    </source>
</evidence>
<reference evidence="1 2" key="1">
    <citation type="submission" date="2011-09" db="EMBL/GenBank/DDBJ databases">
        <title>The permanent draft genome of Caldithrix abyssi DSM 13497.</title>
        <authorList>
            <consortium name="US DOE Joint Genome Institute (JGI-PGF)"/>
            <person name="Lucas S."/>
            <person name="Han J."/>
            <person name="Lapidus A."/>
            <person name="Bruce D."/>
            <person name="Goodwin L."/>
            <person name="Pitluck S."/>
            <person name="Peters L."/>
            <person name="Kyrpides N."/>
            <person name="Mavromatis K."/>
            <person name="Ivanova N."/>
            <person name="Mikhailova N."/>
            <person name="Chertkov O."/>
            <person name="Detter J.C."/>
            <person name="Tapia R."/>
            <person name="Han C."/>
            <person name="Land M."/>
            <person name="Hauser L."/>
            <person name="Markowitz V."/>
            <person name="Cheng J.-F."/>
            <person name="Hugenholtz P."/>
            <person name="Woyke T."/>
            <person name="Wu D."/>
            <person name="Spring S."/>
            <person name="Brambilla E."/>
            <person name="Klenk H.-P."/>
            <person name="Eisen J.A."/>
        </authorList>
    </citation>
    <scope>NUCLEOTIDE SEQUENCE [LARGE SCALE GENOMIC DNA]</scope>
    <source>
        <strain evidence="1 2">DSM 13497</strain>
    </source>
</reference>
<proteinExistence type="predicted"/>
<dbReference type="eggNOG" id="ENOG503340A">
    <property type="taxonomic scope" value="Bacteria"/>
</dbReference>
<evidence type="ECO:0000313" key="2">
    <source>
        <dbReference type="Proteomes" id="UP000004671"/>
    </source>
</evidence>
<organism evidence="1 2">
    <name type="scientific">Caldithrix abyssi DSM 13497</name>
    <dbReference type="NCBI Taxonomy" id="880073"/>
    <lineage>
        <taxon>Bacteria</taxon>
        <taxon>Pseudomonadati</taxon>
        <taxon>Calditrichota</taxon>
        <taxon>Calditrichia</taxon>
        <taxon>Calditrichales</taxon>
        <taxon>Calditrichaceae</taxon>
        <taxon>Caldithrix</taxon>
    </lineage>
</organism>
<dbReference type="PaxDb" id="880073-Calab_0708"/>
<evidence type="ECO:0000313" key="1">
    <source>
        <dbReference type="EMBL" id="EHO40347.1"/>
    </source>
</evidence>
<dbReference type="HOGENOM" id="CLU_1766639_0_0_0"/>
<accession>H1XTB4</accession>
<dbReference type="RefSeq" id="WP_006927298.1">
    <property type="nucleotide sequence ID" value="NZ_CM001402.1"/>
</dbReference>
<dbReference type="InParanoid" id="H1XTB4"/>
<dbReference type="EMBL" id="CM001402">
    <property type="protein sequence ID" value="EHO40347.1"/>
    <property type="molecule type" value="Genomic_DNA"/>
</dbReference>
<keyword evidence="2" id="KW-1185">Reference proteome</keyword>